<feature type="transmembrane region" description="Helical" evidence="7">
    <location>
        <begin position="12"/>
        <end position="34"/>
    </location>
</feature>
<dbReference type="InterPro" id="IPR051393">
    <property type="entry name" value="ABC_transporter_permease"/>
</dbReference>
<evidence type="ECO:0000313" key="10">
    <source>
        <dbReference type="Proteomes" id="UP000547209"/>
    </source>
</evidence>
<dbReference type="Pfam" id="PF00528">
    <property type="entry name" value="BPD_transp_1"/>
    <property type="match status" value="1"/>
</dbReference>
<sequence>MNSLRRSLRGESWYLLFLLPAVLLFLLAVVIPLATGLRYSFSNWDGVSPKIHYIGWDNYVKAFRDSDLWRALWNTFKYALILTLLVNVLSMALALLLDNYLKFRNVFRTIFFLPSVISIVLSGFVWGYNYSQGFPQLFSRFGIDMTSPLGNPDYAMMGLIIVALWQGVGSPMIIYIAGLQGIPGELVESAKIDGAGTWKAFRHITFPLLAPAVTINLLLVLTGALKVFDLVYVTTKGGPAFATDVMSTYIYRTSFDNFKAGYGMTLSVIFFLVLVVVTVVQVGIFRRREVDMG</sequence>
<evidence type="ECO:0000256" key="1">
    <source>
        <dbReference type="ARBA" id="ARBA00004651"/>
    </source>
</evidence>
<dbReference type="Proteomes" id="UP000547209">
    <property type="component" value="Unassembled WGS sequence"/>
</dbReference>
<evidence type="ECO:0000256" key="4">
    <source>
        <dbReference type="ARBA" id="ARBA00022692"/>
    </source>
</evidence>
<keyword evidence="4 7" id="KW-0812">Transmembrane</keyword>
<evidence type="ECO:0000256" key="5">
    <source>
        <dbReference type="ARBA" id="ARBA00022989"/>
    </source>
</evidence>
<protein>
    <submittedName>
        <fullName evidence="9">Sugar ABC transporter permease</fullName>
    </submittedName>
</protein>
<evidence type="ECO:0000256" key="3">
    <source>
        <dbReference type="ARBA" id="ARBA00022475"/>
    </source>
</evidence>
<gene>
    <name evidence="9" type="ORF">H7C19_00295</name>
</gene>
<dbReference type="PROSITE" id="PS50928">
    <property type="entry name" value="ABC_TM1"/>
    <property type="match status" value="1"/>
</dbReference>
<feature type="transmembrane region" description="Helical" evidence="7">
    <location>
        <begin position="200"/>
        <end position="225"/>
    </location>
</feature>
<feature type="transmembrane region" description="Helical" evidence="7">
    <location>
        <begin position="78"/>
        <end position="97"/>
    </location>
</feature>
<name>A0A7X0RKS0_9BACL</name>
<dbReference type="PANTHER" id="PTHR30193">
    <property type="entry name" value="ABC TRANSPORTER PERMEASE PROTEIN"/>
    <property type="match status" value="1"/>
</dbReference>
<evidence type="ECO:0000256" key="7">
    <source>
        <dbReference type="RuleBase" id="RU363032"/>
    </source>
</evidence>
<keyword evidence="3" id="KW-1003">Cell membrane</keyword>
<organism evidence="9 10">
    <name type="scientific">Cohnella nanjingensis</name>
    <dbReference type="NCBI Taxonomy" id="1387779"/>
    <lineage>
        <taxon>Bacteria</taxon>
        <taxon>Bacillati</taxon>
        <taxon>Bacillota</taxon>
        <taxon>Bacilli</taxon>
        <taxon>Bacillales</taxon>
        <taxon>Paenibacillaceae</taxon>
        <taxon>Cohnella</taxon>
    </lineage>
</organism>
<comment type="subcellular location">
    <subcellularLocation>
        <location evidence="1 7">Cell membrane</location>
        <topology evidence="1 7">Multi-pass membrane protein</topology>
    </subcellularLocation>
</comment>
<dbReference type="AlphaFoldDB" id="A0A7X0RKS0"/>
<dbReference type="RefSeq" id="WP_185140563.1">
    <property type="nucleotide sequence ID" value="NZ_JACJVP010000001.1"/>
</dbReference>
<feature type="transmembrane region" description="Helical" evidence="7">
    <location>
        <begin position="262"/>
        <end position="285"/>
    </location>
</feature>
<feature type="transmembrane region" description="Helical" evidence="7">
    <location>
        <begin position="109"/>
        <end position="128"/>
    </location>
</feature>
<dbReference type="CDD" id="cd06261">
    <property type="entry name" value="TM_PBP2"/>
    <property type="match status" value="1"/>
</dbReference>
<keyword evidence="2 7" id="KW-0813">Transport</keyword>
<keyword evidence="6 7" id="KW-0472">Membrane</keyword>
<feature type="transmembrane region" description="Helical" evidence="7">
    <location>
        <begin position="154"/>
        <end position="179"/>
    </location>
</feature>
<dbReference type="GO" id="GO:0055085">
    <property type="term" value="P:transmembrane transport"/>
    <property type="evidence" value="ECO:0007669"/>
    <property type="project" value="InterPro"/>
</dbReference>
<comment type="caution">
    <text evidence="9">The sequence shown here is derived from an EMBL/GenBank/DDBJ whole genome shotgun (WGS) entry which is preliminary data.</text>
</comment>
<dbReference type="SUPFAM" id="SSF161098">
    <property type="entry name" value="MetI-like"/>
    <property type="match status" value="1"/>
</dbReference>
<feature type="domain" description="ABC transmembrane type-1" evidence="8">
    <location>
        <begin position="72"/>
        <end position="281"/>
    </location>
</feature>
<proteinExistence type="inferred from homology"/>
<dbReference type="GO" id="GO:0005886">
    <property type="term" value="C:plasma membrane"/>
    <property type="evidence" value="ECO:0007669"/>
    <property type="project" value="UniProtKB-SubCell"/>
</dbReference>
<reference evidence="9 10" key="1">
    <citation type="submission" date="2020-08" db="EMBL/GenBank/DDBJ databases">
        <title>Cohnella phylogeny.</title>
        <authorList>
            <person name="Dunlap C."/>
        </authorList>
    </citation>
    <scope>NUCLEOTIDE SEQUENCE [LARGE SCALE GENOMIC DNA]</scope>
    <source>
        <strain evidence="9 10">DSM 28246</strain>
    </source>
</reference>
<comment type="similarity">
    <text evidence="7">Belongs to the binding-protein-dependent transport system permease family.</text>
</comment>
<dbReference type="InterPro" id="IPR035906">
    <property type="entry name" value="MetI-like_sf"/>
</dbReference>
<dbReference type="PANTHER" id="PTHR30193:SF41">
    <property type="entry name" value="DIACETYLCHITOBIOSE UPTAKE SYSTEM PERMEASE PROTEIN NGCF"/>
    <property type="match status" value="1"/>
</dbReference>
<keyword evidence="10" id="KW-1185">Reference proteome</keyword>
<evidence type="ECO:0000259" key="8">
    <source>
        <dbReference type="PROSITE" id="PS50928"/>
    </source>
</evidence>
<dbReference type="Gene3D" id="1.10.3720.10">
    <property type="entry name" value="MetI-like"/>
    <property type="match status" value="1"/>
</dbReference>
<dbReference type="InterPro" id="IPR000515">
    <property type="entry name" value="MetI-like"/>
</dbReference>
<evidence type="ECO:0000256" key="2">
    <source>
        <dbReference type="ARBA" id="ARBA00022448"/>
    </source>
</evidence>
<evidence type="ECO:0000313" key="9">
    <source>
        <dbReference type="EMBL" id="MBB6669118.1"/>
    </source>
</evidence>
<evidence type="ECO:0000256" key="6">
    <source>
        <dbReference type="ARBA" id="ARBA00023136"/>
    </source>
</evidence>
<dbReference type="EMBL" id="JACJVP010000001">
    <property type="protein sequence ID" value="MBB6669118.1"/>
    <property type="molecule type" value="Genomic_DNA"/>
</dbReference>
<accession>A0A7X0RKS0</accession>
<keyword evidence="5 7" id="KW-1133">Transmembrane helix</keyword>